<accession>A0A437M6M5</accession>
<evidence type="ECO:0000313" key="4">
    <source>
        <dbReference type="EMBL" id="RVT93243.1"/>
    </source>
</evidence>
<reference evidence="4 5" key="1">
    <citation type="submission" date="2019-01" db="EMBL/GenBank/DDBJ databases">
        <authorList>
            <person name="Chen W.-M."/>
        </authorList>
    </citation>
    <scope>NUCLEOTIDE SEQUENCE [LARGE SCALE GENOMIC DNA]</scope>
    <source>
        <strain evidence="4 5">CCP-7</strain>
    </source>
</reference>
<keyword evidence="5" id="KW-1185">Reference proteome</keyword>
<dbReference type="PANTHER" id="PTHR30137">
    <property type="entry name" value="LUCIFERASE-LIKE MONOOXYGENASE"/>
    <property type="match status" value="1"/>
</dbReference>
<dbReference type="RefSeq" id="WP_127741652.1">
    <property type="nucleotide sequence ID" value="NZ_SACN01000001.1"/>
</dbReference>
<evidence type="ECO:0000256" key="1">
    <source>
        <dbReference type="ARBA" id="ARBA00023002"/>
    </source>
</evidence>
<keyword evidence="2" id="KW-0503">Monooxygenase</keyword>
<dbReference type="GO" id="GO:0004497">
    <property type="term" value="F:monooxygenase activity"/>
    <property type="evidence" value="ECO:0007669"/>
    <property type="project" value="UniProtKB-KW"/>
</dbReference>
<dbReference type="Proteomes" id="UP000282971">
    <property type="component" value="Unassembled WGS sequence"/>
</dbReference>
<organism evidence="4 5">
    <name type="scientific">Sphingomonas crocodyli</name>
    <dbReference type="NCBI Taxonomy" id="1979270"/>
    <lineage>
        <taxon>Bacteria</taxon>
        <taxon>Pseudomonadati</taxon>
        <taxon>Pseudomonadota</taxon>
        <taxon>Alphaproteobacteria</taxon>
        <taxon>Sphingomonadales</taxon>
        <taxon>Sphingomonadaceae</taxon>
        <taxon>Sphingomonas</taxon>
    </lineage>
</organism>
<evidence type="ECO:0000259" key="3">
    <source>
        <dbReference type="Pfam" id="PF00296"/>
    </source>
</evidence>
<evidence type="ECO:0000313" key="5">
    <source>
        <dbReference type="Proteomes" id="UP000282971"/>
    </source>
</evidence>
<name>A0A437M6M5_9SPHN</name>
<evidence type="ECO:0000256" key="2">
    <source>
        <dbReference type="ARBA" id="ARBA00023033"/>
    </source>
</evidence>
<dbReference type="Pfam" id="PF00296">
    <property type="entry name" value="Bac_luciferase"/>
    <property type="match status" value="1"/>
</dbReference>
<dbReference type="InterPro" id="IPR050766">
    <property type="entry name" value="Bact_Lucif_Oxidored"/>
</dbReference>
<dbReference type="PANTHER" id="PTHR30137:SF8">
    <property type="entry name" value="BLR5498 PROTEIN"/>
    <property type="match status" value="1"/>
</dbReference>
<dbReference type="EMBL" id="SACN01000001">
    <property type="protein sequence ID" value="RVT93243.1"/>
    <property type="molecule type" value="Genomic_DNA"/>
</dbReference>
<dbReference type="GO" id="GO:0016705">
    <property type="term" value="F:oxidoreductase activity, acting on paired donors, with incorporation or reduction of molecular oxygen"/>
    <property type="evidence" value="ECO:0007669"/>
    <property type="project" value="InterPro"/>
</dbReference>
<dbReference type="AlphaFoldDB" id="A0A437M6M5"/>
<sequence>MKFSMIYEAQLLDPSPAEEEKVLLEMVEQAEALDKYGFDTVWAVEHTALTQYAHMSVPETFLAFVAGRTKRIGIGHGVVCLMPAMNHPIKVAERVAMLDILSGGRVHFGVGKGGSQQEAGAFGYDLNTLQPIIDEAMYLVPKILANGEIEHHGEYIDIPHRPIHPSPKQKPHPPMYMATTKAETLVMAGSRGIGALVMGFGGPEDVAKKSRIYREAYANRKAEDQVGFVPLEHLAALCPTIVSHDREKARRVGLRGQRFFAEALAHWYQGMPKPTGYDLSAEEHLEALQHLRTDRHAIIGEDKVAMAPDPGYYGEVPHAYGTPADCIAYVQRLIDAGADEILFLSQMGGVEHEAIMETIRLIGTEVIPHFRAKGQAAKRDAA</sequence>
<protein>
    <submittedName>
        <fullName evidence="4">LLM class flavin-dependent oxidoreductase</fullName>
    </submittedName>
</protein>
<feature type="domain" description="Luciferase-like" evidence="3">
    <location>
        <begin position="16"/>
        <end position="339"/>
    </location>
</feature>
<comment type="caution">
    <text evidence="4">The sequence shown here is derived from an EMBL/GenBank/DDBJ whole genome shotgun (WGS) entry which is preliminary data.</text>
</comment>
<proteinExistence type="predicted"/>
<dbReference type="Gene3D" id="3.20.20.30">
    <property type="entry name" value="Luciferase-like domain"/>
    <property type="match status" value="1"/>
</dbReference>
<keyword evidence="1" id="KW-0560">Oxidoreductase</keyword>
<dbReference type="OrthoDB" id="9776438at2"/>
<dbReference type="InterPro" id="IPR011251">
    <property type="entry name" value="Luciferase-like_dom"/>
</dbReference>
<gene>
    <name evidence="4" type="ORF">EOD43_04970</name>
</gene>
<dbReference type="SUPFAM" id="SSF51679">
    <property type="entry name" value="Bacterial luciferase-like"/>
    <property type="match status" value="1"/>
</dbReference>
<dbReference type="InterPro" id="IPR036661">
    <property type="entry name" value="Luciferase-like_sf"/>
</dbReference>
<dbReference type="GO" id="GO:0005829">
    <property type="term" value="C:cytosol"/>
    <property type="evidence" value="ECO:0007669"/>
    <property type="project" value="TreeGrafter"/>
</dbReference>